<keyword evidence="3" id="KW-0472">Membrane</keyword>
<keyword evidence="3" id="KW-1133">Transmembrane helix</keyword>
<dbReference type="GO" id="GO:0016780">
    <property type="term" value="F:phosphotransferase activity, for other substituted phosphate groups"/>
    <property type="evidence" value="ECO:0007669"/>
    <property type="project" value="TreeGrafter"/>
</dbReference>
<dbReference type="CDD" id="cd06439">
    <property type="entry name" value="CESA_like_1"/>
    <property type="match status" value="1"/>
</dbReference>
<accession>A0A366FNE9</accession>
<evidence type="ECO:0000313" key="6">
    <source>
        <dbReference type="Proteomes" id="UP000253529"/>
    </source>
</evidence>
<dbReference type="InterPro" id="IPR029044">
    <property type="entry name" value="Nucleotide-diphossugar_trans"/>
</dbReference>
<dbReference type="OrthoDB" id="9808602at2"/>
<dbReference type="Pfam" id="PF02397">
    <property type="entry name" value="Bac_transf"/>
    <property type="match status" value="1"/>
</dbReference>
<feature type="transmembrane region" description="Helical" evidence="3">
    <location>
        <begin position="321"/>
        <end position="342"/>
    </location>
</feature>
<dbReference type="PANTHER" id="PTHR30576:SF0">
    <property type="entry name" value="UNDECAPRENYL-PHOSPHATE N-ACETYLGALACTOSAMINYL 1-PHOSPHATE TRANSFERASE-RELATED"/>
    <property type="match status" value="1"/>
</dbReference>
<sequence length="602" mass="66010">MIAEAICLTSCGLVAYHHLGYPLALKALARRQRSRWEAAGVGWSRLPSMTMIVPAHNEDRFIEAKIANCAEFDYPEDRLGIVIVCDGCTDATVGRARDAIERLGARGAHFGLVVHEANRGKVATLNAAIAACDTDLVALSDASAKLSQDALVRSAWRIAEDRVGFVTGAYSVPYGTPAQKFYWRYQTAVKRDEAALDSPFGAHGAFYVFPRALWTPLEPDTINDDVILPMRIVARGFRGVYDPAIAIVECEHDRPAEDLRRRQRLGAGAMQQTLRLAGLADPRRPGLAFVFLSGKALRAVMPFVLIAALVSSLALGRSSPAFAWLLAAQLALYAIGLAGMAVPSFGRLTAVRAIAYLVSGYAAAGYGAVRYLFGGYRAPWTRVAPRTPALDDGELLTGTAAFGKRALDVAIAGLVLVVFAVLFVPVALAIKLESKGPVFYRQLRVGLRTPTRTRLFYMTKFRTMRTDAETKSGAVWATERDPRITRVGNFLRKTRLDELPQCIDVLRGDMSVVGPRPERPQFFSMLEREIPFYAERTYGVKPGITGLAQVYLPYDSSVEDVRLKVLHDHAYALRLMAPGKWLATDLGIMLRTFSVMILGKGR</sequence>
<comment type="caution">
    <text evidence="5">The sequence shown here is derived from an EMBL/GenBank/DDBJ whole genome shotgun (WGS) entry which is preliminary data.</text>
</comment>
<protein>
    <submittedName>
        <fullName evidence="5">Lipopolysaccharide/colanic/teichoic acid biosynthesis glycosyltransferase</fullName>
    </submittedName>
</protein>
<feature type="transmembrane region" description="Helical" evidence="3">
    <location>
        <begin position="354"/>
        <end position="373"/>
    </location>
</feature>
<dbReference type="AlphaFoldDB" id="A0A366FNE9"/>
<gene>
    <name evidence="5" type="ORF">DFR50_10653</name>
</gene>
<organism evidence="5 6">
    <name type="scientific">Roseiarcus fermentans</name>
    <dbReference type="NCBI Taxonomy" id="1473586"/>
    <lineage>
        <taxon>Bacteria</taxon>
        <taxon>Pseudomonadati</taxon>
        <taxon>Pseudomonadota</taxon>
        <taxon>Alphaproteobacteria</taxon>
        <taxon>Hyphomicrobiales</taxon>
        <taxon>Roseiarcaceae</taxon>
        <taxon>Roseiarcus</taxon>
    </lineage>
</organism>
<dbReference type="InterPro" id="IPR003362">
    <property type="entry name" value="Bact_transf"/>
</dbReference>
<dbReference type="Gene3D" id="3.90.550.10">
    <property type="entry name" value="Spore Coat Polysaccharide Biosynthesis Protein SpsA, Chain A"/>
    <property type="match status" value="1"/>
</dbReference>
<dbReference type="GO" id="GO:0000271">
    <property type="term" value="P:polysaccharide biosynthetic process"/>
    <property type="evidence" value="ECO:0007669"/>
    <property type="project" value="UniProtKB-KW"/>
</dbReference>
<feature type="transmembrane region" description="Helical" evidence="3">
    <location>
        <begin position="296"/>
        <end position="315"/>
    </location>
</feature>
<keyword evidence="5" id="KW-0808">Transferase</keyword>
<dbReference type="SUPFAM" id="SSF53448">
    <property type="entry name" value="Nucleotide-diphospho-sugar transferases"/>
    <property type="match status" value="1"/>
</dbReference>
<proteinExistence type="inferred from homology"/>
<name>A0A366FNE9_9HYPH</name>
<reference evidence="5 6" key="1">
    <citation type="submission" date="2018-06" db="EMBL/GenBank/DDBJ databases">
        <title>Genomic Encyclopedia of Type Strains, Phase IV (KMG-IV): sequencing the most valuable type-strain genomes for metagenomic binning, comparative biology and taxonomic classification.</title>
        <authorList>
            <person name="Goeker M."/>
        </authorList>
    </citation>
    <scope>NUCLEOTIDE SEQUENCE [LARGE SCALE GENOMIC DNA]</scope>
    <source>
        <strain evidence="5 6">DSM 24875</strain>
    </source>
</reference>
<keyword evidence="6" id="KW-1185">Reference proteome</keyword>
<feature type="transmembrane region" description="Helical" evidence="3">
    <location>
        <begin position="409"/>
        <end position="430"/>
    </location>
</feature>
<keyword evidence="3" id="KW-0812">Transmembrane</keyword>
<keyword evidence="2" id="KW-0270">Exopolysaccharide synthesis</keyword>
<dbReference type="Pfam" id="PF13641">
    <property type="entry name" value="Glyco_tranf_2_3"/>
    <property type="match status" value="1"/>
</dbReference>
<evidence type="ECO:0000313" key="5">
    <source>
        <dbReference type="EMBL" id="RBP16091.1"/>
    </source>
</evidence>
<dbReference type="PANTHER" id="PTHR30576">
    <property type="entry name" value="COLANIC BIOSYNTHESIS UDP-GLUCOSE LIPID CARRIER TRANSFERASE"/>
    <property type="match status" value="1"/>
</dbReference>
<evidence type="ECO:0000259" key="4">
    <source>
        <dbReference type="Pfam" id="PF02397"/>
    </source>
</evidence>
<comment type="similarity">
    <text evidence="1">Belongs to the bacterial sugar transferase family.</text>
</comment>
<evidence type="ECO:0000256" key="2">
    <source>
        <dbReference type="ARBA" id="ARBA00023169"/>
    </source>
</evidence>
<feature type="domain" description="Bacterial sugar transferase" evidence="4">
    <location>
        <begin position="404"/>
        <end position="597"/>
    </location>
</feature>
<dbReference type="Proteomes" id="UP000253529">
    <property type="component" value="Unassembled WGS sequence"/>
</dbReference>
<dbReference type="EMBL" id="QNRK01000006">
    <property type="protein sequence ID" value="RBP16091.1"/>
    <property type="molecule type" value="Genomic_DNA"/>
</dbReference>
<dbReference type="RefSeq" id="WP_113888424.1">
    <property type="nucleotide sequence ID" value="NZ_QNRK01000006.1"/>
</dbReference>
<evidence type="ECO:0000256" key="3">
    <source>
        <dbReference type="SAM" id="Phobius"/>
    </source>
</evidence>
<evidence type="ECO:0000256" key="1">
    <source>
        <dbReference type="ARBA" id="ARBA00006464"/>
    </source>
</evidence>